<gene>
    <name evidence="3" type="ORF">ONB1V03_LOCUS14844</name>
</gene>
<reference evidence="3" key="1">
    <citation type="submission" date="2020-11" db="EMBL/GenBank/DDBJ databases">
        <authorList>
            <person name="Tran Van P."/>
        </authorList>
    </citation>
    <scope>NUCLEOTIDE SEQUENCE</scope>
</reference>
<sequence length="201" mass="23092">MAINPKSVYVLNLELDCDKQSVLYRCNNRDSIQFIYGSTLLGRHISLFSNYSQESVHFDRNKYHELVFRDEVTTITFETSGSFHFYYKESAGDVICGQFYIVVSPQLKVGSDASARLLDLNAIQCQTVLTKSLGQFETWKSKLEVAYKTGYNMVHLTPIQELGGSNSSYCLSDQLKLNPIFSSKDKEYTFDDISEFTEWMR</sequence>
<dbReference type="GO" id="GO:0005980">
    <property type="term" value="P:glycogen catabolic process"/>
    <property type="evidence" value="ECO:0007669"/>
    <property type="project" value="InterPro"/>
</dbReference>
<dbReference type="InterPro" id="IPR017853">
    <property type="entry name" value="GH"/>
</dbReference>
<dbReference type="InterPro" id="IPR032792">
    <property type="entry name" value="AGL_glucanoTrfase"/>
</dbReference>
<evidence type="ECO:0000259" key="1">
    <source>
        <dbReference type="Pfam" id="PF14699"/>
    </source>
</evidence>
<feature type="non-terminal residue" evidence="3">
    <location>
        <position position="201"/>
    </location>
</feature>
<keyword evidence="4" id="KW-1185">Reference proteome</keyword>
<dbReference type="Pfam" id="PF14701">
    <property type="entry name" value="hDGE_amylase"/>
    <property type="match status" value="1"/>
</dbReference>
<dbReference type="PANTHER" id="PTHR10569">
    <property type="entry name" value="GLYCOGEN DEBRANCHING ENZYME"/>
    <property type="match status" value="1"/>
</dbReference>
<evidence type="ECO:0000259" key="2">
    <source>
        <dbReference type="Pfam" id="PF14701"/>
    </source>
</evidence>
<dbReference type="Pfam" id="PF14699">
    <property type="entry name" value="hGDE_N"/>
    <property type="match status" value="1"/>
</dbReference>
<dbReference type="GO" id="GO:0004134">
    <property type="term" value="F:4-alpha-glucanotransferase activity"/>
    <property type="evidence" value="ECO:0007669"/>
    <property type="project" value="InterPro"/>
</dbReference>
<dbReference type="EMBL" id="OC929362">
    <property type="protein sequence ID" value="CAD7658221.1"/>
    <property type="molecule type" value="Genomic_DNA"/>
</dbReference>
<evidence type="ECO:0000313" key="3">
    <source>
        <dbReference type="EMBL" id="CAD7658221.1"/>
    </source>
</evidence>
<dbReference type="InterPro" id="IPR010401">
    <property type="entry name" value="AGL/Gdb1"/>
</dbReference>
<dbReference type="PANTHER" id="PTHR10569:SF2">
    <property type="entry name" value="GLYCOGEN DEBRANCHING ENZYME"/>
    <property type="match status" value="1"/>
</dbReference>
<dbReference type="Proteomes" id="UP000728032">
    <property type="component" value="Unassembled WGS sequence"/>
</dbReference>
<protein>
    <submittedName>
        <fullName evidence="3">Uncharacterized protein</fullName>
    </submittedName>
</protein>
<dbReference type="GO" id="GO:0004135">
    <property type="term" value="F:amylo-alpha-1,6-glucosidase activity"/>
    <property type="evidence" value="ECO:0007669"/>
    <property type="project" value="InterPro"/>
</dbReference>
<accession>A0A7R9MDL4</accession>
<dbReference type="InterPro" id="IPR029436">
    <property type="entry name" value="AGL_euk_N"/>
</dbReference>
<evidence type="ECO:0000313" key="4">
    <source>
        <dbReference type="Proteomes" id="UP000728032"/>
    </source>
</evidence>
<dbReference type="AlphaFoldDB" id="A0A7R9MDL4"/>
<organism evidence="3">
    <name type="scientific">Oppiella nova</name>
    <dbReference type="NCBI Taxonomy" id="334625"/>
    <lineage>
        <taxon>Eukaryota</taxon>
        <taxon>Metazoa</taxon>
        <taxon>Ecdysozoa</taxon>
        <taxon>Arthropoda</taxon>
        <taxon>Chelicerata</taxon>
        <taxon>Arachnida</taxon>
        <taxon>Acari</taxon>
        <taxon>Acariformes</taxon>
        <taxon>Sarcoptiformes</taxon>
        <taxon>Oribatida</taxon>
        <taxon>Brachypylina</taxon>
        <taxon>Oppioidea</taxon>
        <taxon>Oppiidae</taxon>
        <taxon>Oppiella</taxon>
    </lineage>
</organism>
<dbReference type="OrthoDB" id="10248904at2759"/>
<name>A0A7R9MDL4_9ACAR</name>
<feature type="domain" description="Glycogen debranching enzyme glucanotransferase" evidence="2">
    <location>
        <begin position="118"/>
        <end position="200"/>
    </location>
</feature>
<feature type="domain" description="Eukaryotic glycogen debranching enzyme N-terminal" evidence="1">
    <location>
        <begin position="34"/>
        <end position="110"/>
    </location>
</feature>
<dbReference type="SUPFAM" id="SSF51445">
    <property type="entry name" value="(Trans)glycosidases"/>
    <property type="match status" value="1"/>
</dbReference>
<dbReference type="EMBL" id="CAJPVJ010014537">
    <property type="protein sequence ID" value="CAG2175407.1"/>
    <property type="molecule type" value="Genomic_DNA"/>
</dbReference>
<proteinExistence type="predicted"/>